<feature type="region of interest" description="Disordered" evidence="1">
    <location>
        <begin position="87"/>
        <end position="110"/>
    </location>
</feature>
<accession>A0A7S4C6B2</accession>
<sequence>MAGWAYSNWGEQQELDQQDQLRAIEAKAQARALNRQEEARAFLEAKATLPQSTSPSLLATPLKPNAATLLKSKSKPVLPSFIQKKRTVSDSIEHTEDRSETKREKRTFTSGTPIVKPIVVAAATKTSPSADKGVPVSSNVGPHKPVVVQACSSVAVEAPLAAPLVSYDDSEDDESGQ</sequence>
<protein>
    <submittedName>
        <fullName evidence="2">Uncharacterized protein</fullName>
    </submittedName>
</protein>
<feature type="compositionally biased region" description="Basic and acidic residues" evidence="1">
    <location>
        <begin position="87"/>
        <end position="107"/>
    </location>
</feature>
<proteinExistence type="predicted"/>
<name>A0A7S4C6B2_CHRCT</name>
<reference evidence="2" key="1">
    <citation type="submission" date="2021-01" db="EMBL/GenBank/DDBJ databases">
        <authorList>
            <person name="Corre E."/>
            <person name="Pelletier E."/>
            <person name="Niang G."/>
            <person name="Scheremetjew M."/>
            <person name="Finn R."/>
            <person name="Kale V."/>
            <person name="Holt S."/>
            <person name="Cochrane G."/>
            <person name="Meng A."/>
            <person name="Brown T."/>
            <person name="Cohen L."/>
        </authorList>
    </citation>
    <scope>NUCLEOTIDE SEQUENCE</scope>
    <source>
        <strain evidence="2">CCMP645</strain>
    </source>
</reference>
<dbReference type="AlphaFoldDB" id="A0A7S4C6B2"/>
<evidence type="ECO:0000313" key="2">
    <source>
        <dbReference type="EMBL" id="CAE0788167.1"/>
    </source>
</evidence>
<evidence type="ECO:0000256" key="1">
    <source>
        <dbReference type="SAM" id="MobiDB-lite"/>
    </source>
</evidence>
<dbReference type="EMBL" id="HBIZ01066707">
    <property type="protein sequence ID" value="CAE0788167.1"/>
    <property type="molecule type" value="Transcribed_RNA"/>
</dbReference>
<organism evidence="2">
    <name type="scientific">Chrysotila carterae</name>
    <name type="common">Marine alga</name>
    <name type="synonym">Syracosphaera carterae</name>
    <dbReference type="NCBI Taxonomy" id="13221"/>
    <lineage>
        <taxon>Eukaryota</taxon>
        <taxon>Haptista</taxon>
        <taxon>Haptophyta</taxon>
        <taxon>Prymnesiophyceae</taxon>
        <taxon>Isochrysidales</taxon>
        <taxon>Isochrysidaceae</taxon>
        <taxon>Chrysotila</taxon>
    </lineage>
</organism>
<gene>
    <name evidence="2" type="ORF">PCAR00345_LOCUS40875</name>
</gene>